<dbReference type="Pfam" id="PF01899">
    <property type="entry name" value="MNHE"/>
    <property type="match status" value="1"/>
</dbReference>
<dbReference type="GO" id="GO:0008324">
    <property type="term" value="F:monoatomic cation transmembrane transporter activity"/>
    <property type="evidence" value="ECO:0007669"/>
    <property type="project" value="InterPro"/>
</dbReference>
<keyword evidence="6" id="KW-0472">Membrane</keyword>
<reference evidence="8" key="1">
    <citation type="submission" date="2022-01" db="EMBL/GenBank/DDBJ databases">
        <title>Corynebacterium sp. nov isolated from isolated from the feces of the greater white-fronted geese (Anser albifrons) at Poyang Lake, PR China.</title>
        <authorList>
            <person name="Liu Q."/>
        </authorList>
    </citation>
    <scope>NUCLEOTIDE SEQUENCE</scope>
    <source>
        <strain evidence="8">JCM 32435</strain>
    </source>
</reference>
<feature type="region of interest" description="Disordered" evidence="7">
    <location>
        <begin position="109"/>
        <end position="170"/>
    </location>
</feature>
<comment type="similarity">
    <text evidence="2">Belongs to the CPA3 antiporters (TC 2.A.63) subunit E family.</text>
</comment>
<proteinExistence type="inferred from homology"/>
<feature type="compositionally biased region" description="Basic and acidic residues" evidence="7">
    <location>
        <begin position="121"/>
        <end position="131"/>
    </location>
</feature>
<dbReference type="Proteomes" id="UP001139336">
    <property type="component" value="Unassembled WGS sequence"/>
</dbReference>
<dbReference type="PANTHER" id="PTHR34584">
    <property type="entry name" value="NA(+)/H(+) ANTIPORTER SUBUNIT E1"/>
    <property type="match status" value="1"/>
</dbReference>
<dbReference type="PANTHER" id="PTHR34584:SF1">
    <property type="entry name" value="NA(+)_H(+) ANTIPORTER SUBUNIT E1"/>
    <property type="match status" value="1"/>
</dbReference>
<dbReference type="EMBL" id="JAKGSI010000001">
    <property type="protein sequence ID" value="MCF4005731.1"/>
    <property type="molecule type" value="Genomic_DNA"/>
</dbReference>
<evidence type="ECO:0000256" key="3">
    <source>
        <dbReference type="ARBA" id="ARBA00022475"/>
    </source>
</evidence>
<keyword evidence="5" id="KW-1133">Transmembrane helix</keyword>
<name>A0A9X1QN81_9CORY</name>
<evidence type="ECO:0000256" key="6">
    <source>
        <dbReference type="ARBA" id="ARBA00023136"/>
    </source>
</evidence>
<evidence type="ECO:0000256" key="7">
    <source>
        <dbReference type="SAM" id="MobiDB-lite"/>
    </source>
</evidence>
<evidence type="ECO:0000313" key="9">
    <source>
        <dbReference type="Proteomes" id="UP001139336"/>
    </source>
</evidence>
<feature type="compositionally biased region" description="Polar residues" evidence="7">
    <location>
        <begin position="149"/>
        <end position="158"/>
    </location>
</feature>
<comment type="subcellular location">
    <subcellularLocation>
        <location evidence="1">Cell membrane</location>
        <topology evidence="1">Multi-pass membrane protein</topology>
    </subcellularLocation>
</comment>
<dbReference type="NCBIfam" id="NF009297">
    <property type="entry name" value="PRK12654.1"/>
    <property type="match status" value="1"/>
</dbReference>
<dbReference type="RefSeq" id="WP_236117536.1">
    <property type="nucleotide sequence ID" value="NZ_JAKGSI010000001.1"/>
</dbReference>
<protein>
    <submittedName>
        <fullName evidence="8">Monovalent cation/H+ antiporter subunit E</fullName>
    </submittedName>
</protein>
<dbReference type="InterPro" id="IPR002758">
    <property type="entry name" value="Cation_antiport_E"/>
</dbReference>
<keyword evidence="3" id="KW-1003">Cell membrane</keyword>
<organism evidence="8 9">
    <name type="scientific">Corynebacterium uropygiale</name>
    <dbReference type="NCBI Taxonomy" id="1775911"/>
    <lineage>
        <taxon>Bacteria</taxon>
        <taxon>Bacillati</taxon>
        <taxon>Actinomycetota</taxon>
        <taxon>Actinomycetes</taxon>
        <taxon>Mycobacteriales</taxon>
        <taxon>Corynebacteriaceae</taxon>
        <taxon>Corynebacterium</taxon>
    </lineage>
</organism>
<evidence type="ECO:0000256" key="1">
    <source>
        <dbReference type="ARBA" id="ARBA00004651"/>
    </source>
</evidence>
<dbReference type="AlphaFoldDB" id="A0A9X1QN81"/>
<sequence length="170" mass="18592">MHVLLYIPWLIKEIIVSGVQLIVRGLTPGNPMQPVIVAYPLRVTSAWQVFWFTSSITMTPSTLSLGLREPERPGGPYQLLVHAVFGEDPTDVCASLADMEARMAPHVRDIDHGAPGQGPAGEERTLDERYWAHPPYTVLPRRAGDTVGITPSTENTASGLPGDPDVEEEK</sequence>
<accession>A0A9X1QN81</accession>
<evidence type="ECO:0000256" key="5">
    <source>
        <dbReference type="ARBA" id="ARBA00022989"/>
    </source>
</evidence>
<evidence type="ECO:0000256" key="4">
    <source>
        <dbReference type="ARBA" id="ARBA00022692"/>
    </source>
</evidence>
<comment type="caution">
    <text evidence="8">The sequence shown here is derived from an EMBL/GenBank/DDBJ whole genome shotgun (WGS) entry which is preliminary data.</text>
</comment>
<evidence type="ECO:0000313" key="8">
    <source>
        <dbReference type="EMBL" id="MCF4005731.1"/>
    </source>
</evidence>
<evidence type="ECO:0000256" key="2">
    <source>
        <dbReference type="ARBA" id="ARBA00006228"/>
    </source>
</evidence>
<gene>
    <name evidence="8" type="ORF">L1O03_00865</name>
</gene>
<keyword evidence="9" id="KW-1185">Reference proteome</keyword>
<dbReference type="GO" id="GO:0005886">
    <property type="term" value="C:plasma membrane"/>
    <property type="evidence" value="ECO:0007669"/>
    <property type="project" value="UniProtKB-SubCell"/>
</dbReference>
<keyword evidence="4" id="KW-0812">Transmembrane</keyword>